<feature type="domain" description="NB-ARC" evidence="10">
    <location>
        <begin position="6"/>
        <end position="95"/>
    </location>
</feature>
<dbReference type="InterPro" id="IPR002182">
    <property type="entry name" value="NB-ARC"/>
</dbReference>
<dbReference type="Pfam" id="PF23559">
    <property type="entry name" value="WHD_DRP"/>
    <property type="match status" value="1"/>
</dbReference>
<comment type="similarity">
    <text evidence="2">Belongs to the disease resistance NB-LRR family.</text>
</comment>
<dbReference type="FunFam" id="1.10.10.10:FF:000322">
    <property type="entry name" value="Probable disease resistance protein At1g63360"/>
    <property type="match status" value="1"/>
</dbReference>
<reference evidence="12 13" key="2">
    <citation type="journal article" date="2017" name="Genome Biol.">
        <title>New reference genome sequences of hot pepper reveal the massive evolution of plant disease-resistance genes by retroduplication.</title>
        <authorList>
            <person name="Kim S."/>
            <person name="Park J."/>
            <person name="Yeom S.I."/>
            <person name="Kim Y.M."/>
            <person name="Seo E."/>
            <person name="Kim K.T."/>
            <person name="Kim M.S."/>
            <person name="Lee J.M."/>
            <person name="Cheong K."/>
            <person name="Shin H.S."/>
            <person name="Kim S.B."/>
            <person name="Han K."/>
            <person name="Lee J."/>
            <person name="Park M."/>
            <person name="Lee H.A."/>
            <person name="Lee H.Y."/>
            <person name="Lee Y."/>
            <person name="Oh S."/>
            <person name="Lee J.H."/>
            <person name="Choi E."/>
            <person name="Choi E."/>
            <person name="Lee S.E."/>
            <person name="Jeon J."/>
            <person name="Kim H."/>
            <person name="Choi G."/>
            <person name="Song H."/>
            <person name="Lee J."/>
            <person name="Lee S.C."/>
            <person name="Kwon J.K."/>
            <person name="Lee H.Y."/>
            <person name="Koo N."/>
            <person name="Hong Y."/>
            <person name="Kim R.W."/>
            <person name="Kang W.H."/>
            <person name="Huh J.H."/>
            <person name="Kang B.C."/>
            <person name="Yang T.J."/>
            <person name="Lee Y.H."/>
            <person name="Bennetzen J.L."/>
            <person name="Choi D."/>
        </authorList>
    </citation>
    <scope>NUCLEOTIDE SEQUENCE [LARGE SCALE GENOMIC DNA]</scope>
    <source>
        <strain evidence="13">cv. CM334</strain>
    </source>
</reference>
<evidence type="ECO:0000256" key="2">
    <source>
        <dbReference type="ARBA" id="ARBA00008894"/>
    </source>
</evidence>
<evidence type="ECO:0000259" key="11">
    <source>
        <dbReference type="Pfam" id="PF23559"/>
    </source>
</evidence>
<dbReference type="InterPro" id="IPR058922">
    <property type="entry name" value="WHD_DRP"/>
</dbReference>
<dbReference type="AlphaFoldDB" id="A0A2G2Y256"/>
<keyword evidence="13" id="KW-1185">Reference proteome</keyword>
<dbReference type="GO" id="GO:0016020">
    <property type="term" value="C:membrane"/>
    <property type="evidence" value="ECO:0007669"/>
    <property type="project" value="UniProtKB-SubCell"/>
</dbReference>
<protein>
    <submittedName>
        <fullName evidence="12">Uncharacterized protein</fullName>
    </submittedName>
</protein>
<keyword evidence="3" id="KW-0433">Leucine-rich repeat</keyword>
<keyword evidence="5" id="KW-0547">Nucleotide-binding</keyword>
<dbReference type="Gene3D" id="3.40.50.300">
    <property type="entry name" value="P-loop containing nucleotide triphosphate hydrolases"/>
    <property type="match status" value="1"/>
</dbReference>
<accession>A0A2G2Y256</accession>
<organism evidence="12 13">
    <name type="scientific">Capsicum annuum</name>
    <name type="common">Capsicum pepper</name>
    <dbReference type="NCBI Taxonomy" id="4072"/>
    <lineage>
        <taxon>Eukaryota</taxon>
        <taxon>Viridiplantae</taxon>
        <taxon>Streptophyta</taxon>
        <taxon>Embryophyta</taxon>
        <taxon>Tracheophyta</taxon>
        <taxon>Spermatophyta</taxon>
        <taxon>Magnoliopsida</taxon>
        <taxon>eudicotyledons</taxon>
        <taxon>Gunneridae</taxon>
        <taxon>Pentapetalae</taxon>
        <taxon>asterids</taxon>
        <taxon>lamiids</taxon>
        <taxon>Solanales</taxon>
        <taxon>Solanaceae</taxon>
        <taxon>Solanoideae</taxon>
        <taxon>Capsiceae</taxon>
        <taxon>Capsicum</taxon>
    </lineage>
</organism>
<evidence type="ECO:0000256" key="4">
    <source>
        <dbReference type="ARBA" id="ARBA00022737"/>
    </source>
</evidence>
<keyword evidence="6" id="KW-0611">Plant defense</keyword>
<evidence type="ECO:0000256" key="9">
    <source>
        <dbReference type="ARBA" id="ARBA00023136"/>
    </source>
</evidence>
<dbReference type="InterPro" id="IPR044974">
    <property type="entry name" value="Disease_R_plants"/>
</dbReference>
<dbReference type="InterPro" id="IPR027417">
    <property type="entry name" value="P-loop_NTPase"/>
</dbReference>
<dbReference type="PANTHER" id="PTHR23155">
    <property type="entry name" value="DISEASE RESISTANCE PROTEIN RP"/>
    <property type="match status" value="1"/>
</dbReference>
<keyword evidence="9" id="KW-0472">Membrane</keyword>
<dbReference type="PANTHER" id="PTHR23155:SF1228">
    <property type="entry name" value="NB-ARC DOMAIN CONTAINING PROTEIN, EXPRESSED"/>
    <property type="match status" value="1"/>
</dbReference>
<proteinExistence type="inferred from homology"/>
<gene>
    <name evidence="12" type="ORF">T459_32351</name>
</gene>
<sequence length="483" mass="55394">MDEGEKDDILADKLRKSLIGKRYLISLDDLWDGMAWDDLRLCFPDGGNNSRIIVTTCLEKVGVQVKYHTDPYSLPFLTAEESCKLSHKKAFQTEDCPFRLQDVSQRVAGKCKGLPLVVVLVAGIIKKRKMEESWWNKVKDGLLDYLDPESEAYSRATMQLSFDNLSDCLKPCLLYMGMFQEDSRIRVSKLVSLWIAEEFVQDIESAEDCLMNLISSNVVMVSNREYNGKVKYCQVHDVVLHFCLEKSIEENFMLAVKGHLIQFQPSEWKGSRVSFSFSKELSKFTSLVSKTGKPFHQHLRSLKDSAEKIKKEVKEDEGYDRINLITIKKMAQNDIDSALDQLRRIKSRGDLSSVKIDQIETLEMELRFLRTLMKYNNVVLPNARVKITKMAKLIVEMLHSVFVGIPDEYKTKLNLERQSSPHELAFEVELDQGPFLDMVSEPGHPRFGFPVHAPVLVGPGREGMLEWVEVQHWLSQPEPGPWP</sequence>
<reference evidence="12 13" key="1">
    <citation type="journal article" date="2014" name="Nat. Genet.">
        <title>Genome sequence of the hot pepper provides insights into the evolution of pungency in Capsicum species.</title>
        <authorList>
            <person name="Kim S."/>
            <person name="Park M."/>
            <person name="Yeom S.I."/>
            <person name="Kim Y.M."/>
            <person name="Lee J.M."/>
            <person name="Lee H.A."/>
            <person name="Seo E."/>
            <person name="Choi J."/>
            <person name="Cheong K."/>
            <person name="Kim K.T."/>
            <person name="Jung K."/>
            <person name="Lee G.W."/>
            <person name="Oh S.K."/>
            <person name="Bae C."/>
            <person name="Kim S.B."/>
            <person name="Lee H.Y."/>
            <person name="Kim S.Y."/>
            <person name="Kim M.S."/>
            <person name="Kang B.C."/>
            <person name="Jo Y.D."/>
            <person name="Yang H.B."/>
            <person name="Jeong H.J."/>
            <person name="Kang W.H."/>
            <person name="Kwon J.K."/>
            <person name="Shin C."/>
            <person name="Lim J.Y."/>
            <person name="Park J.H."/>
            <person name="Huh J.H."/>
            <person name="Kim J.S."/>
            <person name="Kim B.D."/>
            <person name="Cohen O."/>
            <person name="Paran I."/>
            <person name="Suh M.C."/>
            <person name="Lee S.B."/>
            <person name="Kim Y.K."/>
            <person name="Shin Y."/>
            <person name="Noh S.J."/>
            <person name="Park J."/>
            <person name="Seo Y.S."/>
            <person name="Kwon S.Y."/>
            <person name="Kim H.A."/>
            <person name="Park J.M."/>
            <person name="Kim H.J."/>
            <person name="Choi S.B."/>
            <person name="Bosland P.W."/>
            <person name="Reeves G."/>
            <person name="Jo S.H."/>
            <person name="Lee B.W."/>
            <person name="Cho H.T."/>
            <person name="Choi H.S."/>
            <person name="Lee M.S."/>
            <person name="Yu Y."/>
            <person name="Do Choi Y."/>
            <person name="Park B.S."/>
            <person name="van Deynze A."/>
            <person name="Ashrafi H."/>
            <person name="Hill T."/>
            <person name="Kim W.T."/>
            <person name="Pai H.S."/>
            <person name="Ahn H.K."/>
            <person name="Yeam I."/>
            <person name="Giovannoni J.J."/>
            <person name="Rose J.K."/>
            <person name="Sorensen I."/>
            <person name="Lee S.J."/>
            <person name="Kim R.W."/>
            <person name="Choi I.Y."/>
            <person name="Choi B.S."/>
            <person name="Lim J.S."/>
            <person name="Lee Y.H."/>
            <person name="Choi D."/>
        </authorList>
    </citation>
    <scope>NUCLEOTIDE SEQUENCE [LARGE SCALE GENOMIC DNA]</scope>
    <source>
        <strain evidence="13">cv. CM334</strain>
    </source>
</reference>
<dbReference type="InterPro" id="IPR042197">
    <property type="entry name" value="Apaf_helical"/>
</dbReference>
<dbReference type="Pfam" id="PF00931">
    <property type="entry name" value="NB-ARC"/>
    <property type="match status" value="1"/>
</dbReference>
<evidence type="ECO:0000256" key="7">
    <source>
        <dbReference type="ARBA" id="ARBA00022840"/>
    </source>
</evidence>
<dbReference type="Gene3D" id="1.10.10.10">
    <property type="entry name" value="Winged helix-like DNA-binding domain superfamily/Winged helix DNA-binding domain"/>
    <property type="match status" value="1"/>
</dbReference>
<evidence type="ECO:0000256" key="3">
    <source>
        <dbReference type="ARBA" id="ARBA00022614"/>
    </source>
</evidence>
<dbReference type="GO" id="GO:0006952">
    <property type="term" value="P:defense response"/>
    <property type="evidence" value="ECO:0007669"/>
    <property type="project" value="UniProtKB-KW"/>
</dbReference>
<dbReference type="Proteomes" id="UP000222542">
    <property type="component" value="Unassembled WGS sequence"/>
</dbReference>
<evidence type="ECO:0000313" key="12">
    <source>
        <dbReference type="EMBL" id="PHT63822.1"/>
    </source>
</evidence>
<dbReference type="STRING" id="4072.A0A2G2Y256"/>
<evidence type="ECO:0000256" key="5">
    <source>
        <dbReference type="ARBA" id="ARBA00022741"/>
    </source>
</evidence>
<evidence type="ECO:0000256" key="8">
    <source>
        <dbReference type="ARBA" id="ARBA00023054"/>
    </source>
</evidence>
<dbReference type="Gramene" id="PHT63822">
    <property type="protein sequence ID" value="PHT63822"/>
    <property type="gene ID" value="T459_32351"/>
</dbReference>
<dbReference type="EMBL" id="AYRZ02000023">
    <property type="protein sequence ID" value="PHT63822.1"/>
    <property type="molecule type" value="Genomic_DNA"/>
</dbReference>
<feature type="domain" description="Disease resistance protein winged helix" evidence="11">
    <location>
        <begin position="178"/>
        <end position="240"/>
    </location>
</feature>
<evidence type="ECO:0000256" key="1">
    <source>
        <dbReference type="ARBA" id="ARBA00004170"/>
    </source>
</evidence>
<keyword evidence="8" id="KW-0175">Coiled coil</keyword>
<dbReference type="GO" id="GO:0043531">
    <property type="term" value="F:ADP binding"/>
    <property type="evidence" value="ECO:0007669"/>
    <property type="project" value="InterPro"/>
</dbReference>
<name>A0A2G2Y256_CAPAN</name>
<dbReference type="GO" id="GO:0005524">
    <property type="term" value="F:ATP binding"/>
    <property type="evidence" value="ECO:0007669"/>
    <property type="project" value="UniProtKB-KW"/>
</dbReference>
<dbReference type="InterPro" id="IPR036388">
    <property type="entry name" value="WH-like_DNA-bd_sf"/>
</dbReference>
<dbReference type="Gene3D" id="1.10.8.430">
    <property type="entry name" value="Helical domain of apoptotic protease-activating factors"/>
    <property type="match status" value="1"/>
</dbReference>
<evidence type="ECO:0000256" key="6">
    <source>
        <dbReference type="ARBA" id="ARBA00022821"/>
    </source>
</evidence>
<comment type="caution">
    <text evidence="12">The sequence shown here is derived from an EMBL/GenBank/DDBJ whole genome shotgun (WGS) entry which is preliminary data.</text>
</comment>
<evidence type="ECO:0000259" key="10">
    <source>
        <dbReference type="Pfam" id="PF00931"/>
    </source>
</evidence>
<keyword evidence="4" id="KW-0677">Repeat</keyword>
<evidence type="ECO:0000313" key="13">
    <source>
        <dbReference type="Proteomes" id="UP000222542"/>
    </source>
</evidence>
<dbReference type="SUPFAM" id="SSF52540">
    <property type="entry name" value="P-loop containing nucleoside triphosphate hydrolases"/>
    <property type="match status" value="1"/>
</dbReference>
<keyword evidence="7" id="KW-0067">ATP-binding</keyword>
<comment type="subcellular location">
    <subcellularLocation>
        <location evidence="1">Membrane</location>
        <topology evidence="1">Peripheral membrane protein</topology>
    </subcellularLocation>
</comment>